<dbReference type="HOGENOM" id="CLU_2260464_0_0_5"/>
<dbReference type="AlphaFoldDB" id="B1M4G0"/>
<evidence type="ECO:0000313" key="2">
    <source>
        <dbReference type="EMBL" id="ACB23419.1"/>
    </source>
</evidence>
<proteinExistence type="predicted"/>
<evidence type="ECO:0000313" key="3">
    <source>
        <dbReference type="Proteomes" id="UP000006589"/>
    </source>
</evidence>
<sequence>MRTVHDKATLIRPIVDETRISRRNGDWIMILSFLKSARKSRIAARNLRILSALDDEMLSDIGLDRRTLRAFCENGCSHVPPPPSQAEAPRVVAMPGALGIAFR</sequence>
<feature type="domain" description="YjiS-like" evidence="1">
    <location>
        <begin position="38"/>
        <end position="65"/>
    </location>
</feature>
<accession>B1M4G0</accession>
<dbReference type="KEGG" id="mrd:Mrad2831_1424"/>
<dbReference type="Pfam" id="PF06568">
    <property type="entry name" value="YjiS-like"/>
    <property type="match status" value="1"/>
</dbReference>
<dbReference type="EMBL" id="CP001001">
    <property type="protein sequence ID" value="ACB23419.1"/>
    <property type="molecule type" value="Genomic_DNA"/>
</dbReference>
<gene>
    <name evidence="2" type="ordered locus">Mrad2831_1424</name>
</gene>
<dbReference type="STRING" id="426355.Mrad2831_1424"/>
<reference evidence="2 3" key="1">
    <citation type="submission" date="2008-03" db="EMBL/GenBank/DDBJ databases">
        <title>Complete sequence of chromosome of Methylobacterium radiotolerans JCM 2831.</title>
        <authorList>
            <consortium name="US DOE Joint Genome Institute"/>
            <person name="Copeland A."/>
            <person name="Lucas S."/>
            <person name="Lapidus A."/>
            <person name="Glavina del Rio T."/>
            <person name="Dalin E."/>
            <person name="Tice H."/>
            <person name="Bruce D."/>
            <person name="Goodwin L."/>
            <person name="Pitluck S."/>
            <person name="Kiss H."/>
            <person name="Brettin T."/>
            <person name="Detter J.C."/>
            <person name="Han C."/>
            <person name="Kuske C.R."/>
            <person name="Schmutz J."/>
            <person name="Larimer F."/>
            <person name="Land M."/>
            <person name="Hauser L."/>
            <person name="Kyrpides N."/>
            <person name="Mikhailova N."/>
            <person name="Marx C.J."/>
            <person name="Richardson P."/>
        </authorList>
    </citation>
    <scope>NUCLEOTIDE SEQUENCE [LARGE SCALE GENOMIC DNA]</scope>
    <source>
        <strain evidence="3">ATCC 27329 / DSM 1819 / JCM 2831 / NBRC 15690 / NCIMB 10815 / 0-1</strain>
    </source>
</reference>
<dbReference type="Proteomes" id="UP000006589">
    <property type="component" value="Chromosome"/>
</dbReference>
<name>B1M4G0_METRJ</name>
<organism evidence="2 3">
    <name type="scientific">Methylobacterium radiotolerans (strain ATCC 27329 / DSM 1819 / JCM 2831 / NBRC 15690 / NCIMB 10815 / 0-1)</name>
    <dbReference type="NCBI Taxonomy" id="426355"/>
    <lineage>
        <taxon>Bacteria</taxon>
        <taxon>Pseudomonadati</taxon>
        <taxon>Pseudomonadota</taxon>
        <taxon>Alphaproteobacteria</taxon>
        <taxon>Hyphomicrobiales</taxon>
        <taxon>Methylobacteriaceae</taxon>
        <taxon>Methylobacterium</taxon>
    </lineage>
</organism>
<evidence type="ECO:0000259" key="1">
    <source>
        <dbReference type="Pfam" id="PF06568"/>
    </source>
</evidence>
<protein>
    <recommendedName>
        <fullName evidence="1">YjiS-like domain-containing protein</fullName>
    </recommendedName>
</protein>
<dbReference type="InterPro" id="IPR009506">
    <property type="entry name" value="YjiS-like"/>
</dbReference>
<dbReference type="eggNOG" id="ENOG503003C">
    <property type="taxonomic scope" value="Bacteria"/>
</dbReference>